<keyword evidence="3" id="KW-1185">Reference proteome</keyword>
<dbReference type="SMART" id="SM00696">
    <property type="entry name" value="DM9"/>
    <property type="match status" value="2"/>
</dbReference>
<organism evidence="3 4">
    <name type="scientific">Bombyx mandarina</name>
    <name type="common">Wild silk moth</name>
    <name type="synonym">Wild silkworm</name>
    <dbReference type="NCBI Taxonomy" id="7092"/>
    <lineage>
        <taxon>Eukaryota</taxon>
        <taxon>Metazoa</taxon>
        <taxon>Ecdysozoa</taxon>
        <taxon>Arthropoda</taxon>
        <taxon>Hexapoda</taxon>
        <taxon>Insecta</taxon>
        <taxon>Pterygota</taxon>
        <taxon>Neoptera</taxon>
        <taxon>Endopterygota</taxon>
        <taxon>Lepidoptera</taxon>
        <taxon>Glossata</taxon>
        <taxon>Ditrysia</taxon>
        <taxon>Bombycoidea</taxon>
        <taxon>Bombycidae</taxon>
        <taxon>Bombycinae</taxon>
        <taxon>Bombyx</taxon>
    </lineage>
</organism>
<evidence type="ECO:0000313" key="3">
    <source>
        <dbReference type="Proteomes" id="UP000504629"/>
    </source>
</evidence>
<evidence type="ECO:0000313" key="4">
    <source>
        <dbReference type="RefSeq" id="XP_028032651.1"/>
    </source>
</evidence>
<feature type="region of interest" description="Disordered" evidence="1">
    <location>
        <begin position="309"/>
        <end position="338"/>
    </location>
</feature>
<dbReference type="InterPro" id="IPR022041">
    <property type="entry name" value="Methyltransf_FA"/>
</dbReference>
<dbReference type="PANTHER" id="PTHR31649">
    <property type="entry name" value="AGAP009604-PA"/>
    <property type="match status" value="1"/>
</dbReference>
<dbReference type="KEGG" id="bman:114244902"/>
<dbReference type="InterPro" id="IPR006616">
    <property type="entry name" value="DM9_repeat"/>
</dbReference>
<dbReference type="Pfam" id="PF11901">
    <property type="entry name" value="DM9"/>
    <property type="match status" value="1"/>
</dbReference>
<dbReference type="RefSeq" id="XP_028032651.1">
    <property type="nucleotide sequence ID" value="XM_028176850.1"/>
</dbReference>
<protein>
    <submittedName>
        <fullName evidence="4">Uncharacterized protein LOC114244902</fullName>
    </submittedName>
</protein>
<dbReference type="OrthoDB" id="2142040at2759"/>
<reference evidence="4" key="1">
    <citation type="submission" date="2025-08" db="UniProtKB">
        <authorList>
            <consortium name="RefSeq"/>
        </authorList>
    </citation>
    <scope>IDENTIFICATION</scope>
    <source>
        <tissue evidence="4">Silk gland</tissue>
    </source>
</reference>
<dbReference type="Pfam" id="PF12248">
    <property type="entry name" value="Methyltransf_FA"/>
    <property type="match status" value="1"/>
</dbReference>
<dbReference type="PANTHER" id="PTHR31649:SF1">
    <property type="entry name" value="FARNESOIC ACID O-METHYL TRANSFERASE DOMAIN-CONTAINING PROTEIN"/>
    <property type="match status" value="1"/>
</dbReference>
<name>A0A6J2JS70_BOMMA</name>
<dbReference type="AlphaFoldDB" id="A0A6J2JS70"/>
<feature type="domain" description="Farnesoic acid O-methyl transferase" evidence="2">
    <location>
        <begin position="16"/>
        <end position="131"/>
    </location>
</feature>
<sequence>MGDIIEITTWPKHRHIFYKVNSSSINFEVKADNAAVGLAKEAGMKCDYWVVLGDRSFIHAPNSGIQFAHTPNIISNSEYRKFWISWSKNGVCLGQNGELEPIMKLECKEQNFNYFTFSMHRSIAPAHWRFELPPPQIKRPLKTVEGGKLQWIKYEDSMPKNAVCGGHEHEMLFVARGGVRGSLTPGKYVSSKAAVFVPWGGTTYKLTNVEILCGYDCVWKPSWADNIPVGAVEAGYSEVDREPLYVGRVKHNGFIIPGKVQPSHKVCYIPYKNEEKAFKYYEILIEPNQYPGFAYDSLIPSIKIDIEPNIDDDRNSNNYDEENDEGHYYSEDDEDYNA</sequence>
<evidence type="ECO:0000259" key="2">
    <source>
        <dbReference type="Pfam" id="PF12248"/>
    </source>
</evidence>
<evidence type="ECO:0000256" key="1">
    <source>
        <dbReference type="SAM" id="MobiDB-lite"/>
    </source>
</evidence>
<gene>
    <name evidence="4" type="primary">LOC114244902</name>
</gene>
<accession>A0A6J2JS70</accession>
<dbReference type="GeneID" id="114244902"/>
<dbReference type="Proteomes" id="UP000504629">
    <property type="component" value="Unplaced"/>
</dbReference>
<proteinExistence type="predicted"/>